<accession>A0A486VLC2</accession>
<reference evidence="3" key="1">
    <citation type="submission" date="2019-03" db="EMBL/GenBank/DDBJ databases">
        <authorList>
            <consortium name="Pathogen Informatics"/>
        </authorList>
    </citation>
    <scope>NUCLEOTIDE SEQUENCE</scope>
    <source>
        <strain evidence="3">5012STDY7626359</strain>
    </source>
</reference>
<protein>
    <recommendedName>
        <fullName evidence="2">DUF4935 domain-containing protein</fullName>
    </recommendedName>
</protein>
<dbReference type="InterPro" id="IPR032557">
    <property type="entry name" value="DUF4935"/>
</dbReference>
<evidence type="ECO:0000313" key="3">
    <source>
        <dbReference type="EMBL" id="VGM51304.1"/>
    </source>
</evidence>
<dbReference type="RefSeq" id="WP_158236738.1">
    <property type="nucleotide sequence ID" value="NZ_JAAFDB010000022.1"/>
</dbReference>
<proteinExistence type="predicted"/>
<feature type="domain" description="DUF4935" evidence="2">
    <location>
        <begin position="3"/>
        <end position="162"/>
    </location>
</feature>
<name>A0A486VLC2_KLEPN</name>
<dbReference type="EMBL" id="CAAHDF010000015">
    <property type="protein sequence ID" value="VGM51304.1"/>
    <property type="molecule type" value="Genomic_DNA"/>
</dbReference>
<evidence type="ECO:0000256" key="1">
    <source>
        <dbReference type="SAM" id="Coils"/>
    </source>
</evidence>
<dbReference type="Pfam" id="PF16289">
    <property type="entry name" value="PIN_12"/>
    <property type="match status" value="1"/>
</dbReference>
<sequence>MDIFLDTNILYNNWFLTNANFKFLLNFISNDGHTLLICDVVKNEIEHKHAEELQKNIKKLKESLDELYKLTNIREKVDTEKFDIKYSILDIFNSGGIDYKEISCDSIPQSTVMYRAINRIRPFQDNEKGYRDTLIWLTLLNYANSEESDNDIIFICENKNDFYDPAKKSLVEFHPDLCKDLLSVNVNKKIVPFLGLSSFISSRIDKDKHAINHNKLEQLIEPDIEVESAKYLSNLPSKECFNLLTKINPGLKAFSILNTSSAIIEGIEDPRVISSKEISDNKIYIQYYYNLRIVVLKLTINAEDYLSNKNMIDNKFINIQSHDNNITLEALIRPHFNVSFIFDEKLETLDGFSVNYIQLSN</sequence>
<organism evidence="3">
    <name type="scientific">Klebsiella pneumoniae</name>
    <dbReference type="NCBI Taxonomy" id="573"/>
    <lineage>
        <taxon>Bacteria</taxon>
        <taxon>Pseudomonadati</taxon>
        <taxon>Pseudomonadota</taxon>
        <taxon>Gammaproteobacteria</taxon>
        <taxon>Enterobacterales</taxon>
        <taxon>Enterobacteriaceae</taxon>
        <taxon>Klebsiella/Raoultella group</taxon>
        <taxon>Klebsiella</taxon>
        <taxon>Klebsiella pneumoniae complex</taxon>
    </lineage>
</organism>
<keyword evidence="1" id="KW-0175">Coiled coil</keyword>
<feature type="coiled-coil region" evidence="1">
    <location>
        <begin position="43"/>
        <end position="70"/>
    </location>
</feature>
<dbReference type="AlphaFoldDB" id="A0A486VLC2"/>
<gene>
    <name evidence="3" type="ORF">SAMEA4873560_04742</name>
</gene>
<evidence type="ECO:0000259" key="2">
    <source>
        <dbReference type="Pfam" id="PF16289"/>
    </source>
</evidence>